<keyword evidence="6" id="KW-1185">Reference proteome</keyword>
<keyword evidence="3" id="KW-0732">Signal</keyword>
<feature type="transmembrane region" description="Helical" evidence="2">
    <location>
        <begin position="311"/>
        <end position="331"/>
    </location>
</feature>
<reference evidence="6" key="1">
    <citation type="journal article" date="2019" name="Int. J. Syst. Evol. Microbiol.">
        <title>The Global Catalogue of Microorganisms (GCM) 10K type strain sequencing project: providing services to taxonomists for standard genome sequencing and annotation.</title>
        <authorList>
            <consortium name="The Broad Institute Genomics Platform"/>
            <consortium name="The Broad Institute Genome Sequencing Center for Infectious Disease"/>
            <person name="Wu L."/>
            <person name="Ma J."/>
        </authorList>
    </citation>
    <scope>NUCLEOTIDE SEQUENCE [LARGE SCALE GENOMIC DNA]</scope>
    <source>
        <strain evidence="6">JCM 16902</strain>
    </source>
</reference>
<dbReference type="Proteomes" id="UP001501074">
    <property type="component" value="Unassembled WGS sequence"/>
</dbReference>
<accession>A0ABP7AEM0</accession>
<dbReference type="RefSeq" id="WP_231486127.1">
    <property type="nucleotide sequence ID" value="NZ_BAAAZO010000011.1"/>
</dbReference>
<feature type="signal peptide" evidence="3">
    <location>
        <begin position="1"/>
        <end position="20"/>
    </location>
</feature>
<protein>
    <recommendedName>
        <fullName evidence="4">GH16 domain-containing protein</fullName>
    </recommendedName>
</protein>
<evidence type="ECO:0000256" key="3">
    <source>
        <dbReference type="SAM" id="SignalP"/>
    </source>
</evidence>
<dbReference type="CDD" id="cd00413">
    <property type="entry name" value="Glyco_hydrolase_16"/>
    <property type="match status" value="1"/>
</dbReference>
<feature type="chain" id="PRO_5046929623" description="GH16 domain-containing protein" evidence="3">
    <location>
        <begin position="21"/>
        <end position="349"/>
    </location>
</feature>
<dbReference type="InterPro" id="IPR000757">
    <property type="entry name" value="Beta-glucanase-like"/>
</dbReference>
<name>A0ABP7AEM0_9ACTN</name>
<proteinExistence type="predicted"/>
<dbReference type="Gene3D" id="2.60.120.200">
    <property type="match status" value="1"/>
</dbReference>
<evidence type="ECO:0000256" key="2">
    <source>
        <dbReference type="SAM" id="Phobius"/>
    </source>
</evidence>
<dbReference type="EMBL" id="BAAAZO010000011">
    <property type="protein sequence ID" value="GAA3630620.1"/>
    <property type="molecule type" value="Genomic_DNA"/>
</dbReference>
<keyword evidence="2" id="KW-0812">Transmembrane</keyword>
<dbReference type="PROSITE" id="PS51762">
    <property type="entry name" value="GH16_2"/>
    <property type="match status" value="1"/>
</dbReference>
<keyword evidence="2" id="KW-1133">Transmembrane helix</keyword>
<keyword evidence="2" id="KW-0472">Membrane</keyword>
<evidence type="ECO:0000313" key="6">
    <source>
        <dbReference type="Proteomes" id="UP001501074"/>
    </source>
</evidence>
<evidence type="ECO:0000259" key="4">
    <source>
        <dbReference type="PROSITE" id="PS51762"/>
    </source>
</evidence>
<evidence type="ECO:0000313" key="5">
    <source>
        <dbReference type="EMBL" id="GAA3630620.1"/>
    </source>
</evidence>
<comment type="caution">
    <text evidence="5">The sequence shown here is derived from an EMBL/GenBank/DDBJ whole genome shotgun (WGS) entry which is preliminary data.</text>
</comment>
<evidence type="ECO:0000256" key="1">
    <source>
        <dbReference type="SAM" id="MobiDB-lite"/>
    </source>
</evidence>
<feature type="compositionally biased region" description="Low complexity" evidence="1">
    <location>
        <begin position="269"/>
        <end position="299"/>
    </location>
</feature>
<feature type="domain" description="GH16" evidence="4">
    <location>
        <begin position="46"/>
        <end position="250"/>
    </location>
</feature>
<dbReference type="InterPro" id="IPR013320">
    <property type="entry name" value="ConA-like_dom_sf"/>
</dbReference>
<organism evidence="5 6">
    <name type="scientific">Kineosporia mesophila</name>
    <dbReference type="NCBI Taxonomy" id="566012"/>
    <lineage>
        <taxon>Bacteria</taxon>
        <taxon>Bacillati</taxon>
        <taxon>Actinomycetota</taxon>
        <taxon>Actinomycetes</taxon>
        <taxon>Kineosporiales</taxon>
        <taxon>Kineosporiaceae</taxon>
        <taxon>Kineosporia</taxon>
    </lineage>
</organism>
<gene>
    <name evidence="5" type="ORF">GCM10022223_55510</name>
</gene>
<dbReference type="Pfam" id="PF00722">
    <property type="entry name" value="Glyco_hydro_16"/>
    <property type="match status" value="1"/>
</dbReference>
<dbReference type="SUPFAM" id="SSF49899">
    <property type="entry name" value="Concanavalin A-like lectins/glucanases"/>
    <property type="match status" value="1"/>
</dbReference>
<sequence length="349" mass="36706">MRRKSYLAAAAAMFAATVMAGAPAVAASATTPVAAKKSSWTLHSEVNFNGSTLPDGCVKYSGEYTAGNSAWSESNAVMSGGELKLEVEKKKTDGQPYTTGGVGCWSWGQTYGKFEIKAKVPAGKGINSYITLSPSKDSSNALTSIELLAPDQDTAYVSNGYGKSSEQAFSERNFADKKFHTYTIEWAPKHLLVRLDGQEIFYSTKSYKGSRWISMATTTGDELTGKPSSKTKLPAAFTITQMKIYRYTGVKPTPGKTLSVGTDDTVVGATPTASGSPGATATPTATSTAAAASAESGSSGSSGGRKLTGGIWPWLIGGSIMAVSAIAILSYPNRKKQPPRRQPQQPSTR</sequence>
<feature type="region of interest" description="Disordered" evidence="1">
    <location>
        <begin position="269"/>
        <end position="305"/>
    </location>
</feature>